<proteinExistence type="predicted"/>
<evidence type="ECO:0000313" key="2">
    <source>
        <dbReference type="Proteomes" id="UP001161405"/>
    </source>
</evidence>
<dbReference type="PIRSF" id="PIRSF034110">
    <property type="entry name" value="DUF1203"/>
    <property type="match status" value="1"/>
</dbReference>
<accession>A0ABQ5UQ50</accession>
<evidence type="ECO:0000313" key="1">
    <source>
        <dbReference type="EMBL" id="GLQ16559.1"/>
    </source>
</evidence>
<evidence type="ECO:0008006" key="3">
    <source>
        <dbReference type="Google" id="ProtNLM"/>
    </source>
</evidence>
<dbReference type="RefSeq" id="WP_284362212.1">
    <property type="nucleotide sequence ID" value="NZ_BSNI01000002.1"/>
</dbReference>
<organism evidence="1 2">
    <name type="scientific">Maritalea porphyrae</name>
    <dbReference type="NCBI Taxonomy" id="880732"/>
    <lineage>
        <taxon>Bacteria</taxon>
        <taxon>Pseudomonadati</taxon>
        <taxon>Pseudomonadota</taxon>
        <taxon>Alphaproteobacteria</taxon>
        <taxon>Hyphomicrobiales</taxon>
        <taxon>Devosiaceae</taxon>
        <taxon>Maritalea</taxon>
    </lineage>
</organism>
<dbReference type="Proteomes" id="UP001161405">
    <property type="component" value="Unassembled WGS sequence"/>
</dbReference>
<protein>
    <recommendedName>
        <fullName evidence="3">DUF1203 domain-containing protein</fullName>
    </recommendedName>
</protein>
<keyword evidence="2" id="KW-1185">Reference proteome</keyword>
<dbReference type="InterPro" id="IPR009593">
    <property type="entry name" value="DUF1203"/>
</dbReference>
<reference evidence="1" key="1">
    <citation type="journal article" date="2014" name="Int. J. Syst. Evol. Microbiol.">
        <title>Complete genome of a new Firmicutes species belonging to the dominant human colonic microbiota ('Ruminococcus bicirculans') reveals two chromosomes and a selective capacity to utilize plant glucans.</title>
        <authorList>
            <consortium name="NISC Comparative Sequencing Program"/>
            <person name="Wegmann U."/>
            <person name="Louis P."/>
            <person name="Goesmann A."/>
            <person name="Henrissat B."/>
            <person name="Duncan S.H."/>
            <person name="Flint H.J."/>
        </authorList>
    </citation>
    <scope>NUCLEOTIDE SEQUENCE</scope>
    <source>
        <strain evidence="1">NBRC 107169</strain>
    </source>
</reference>
<name>A0ABQ5UQ50_9HYPH</name>
<dbReference type="EMBL" id="BSNI01000002">
    <property type="protein sequence ID" value="GLQ16559.1"/>
    <property type="molecule type" value="Genomic_DNA"/>
</dbReference>
<sequence length="158" mass="17721">MPNIKFTPIPTADAQNWWDGRTDAYGQTLERRISDGSAPCRHCLKNIEKGKPVLLGAYKPFSTTGHFTETGPIFICGEPCDPFAGAANQLPPVVETREQFMIRGYSNDEKIDYRTGQIVNVSELKSVTDMIFSHNDVAFIHLRSAAYTCFTTRIDRSE</sequence>
<comment type="caution">
    <text evidence="1">The sequence shown here is derived from an EMBL/GenBank/DDBJ whole genome shotgun (WGS) entry which is preliminary data.</text>
</comment>
<dbReference type="Pfam" id="PF06718">
    <property type="entry name" value="DUF1203"/>
    <property type="match status" value="1"/>
</dbReference>
<reference evidence="1" key="2">
    <citation type="submission" date="2023-01" db="EMBL/GenBank/DDBJ databases">
        <title>Draft genome sequence of Maritalea porphyrae strain NBRC 107169.</title>
        <authorList>
            <person name="Sun Q."/>
            <person name="Mori K."/>
        </authorList>
    </citation>
    <scope>NUCLEOTIDE SEQUENCE</scope>
    <source>
        <strain evidence="1">NBRC 107169</strain>
    </source>
</reference>
<gene>
    <name evidence="1" type="ORF">GCM10007879_08080</name>
</gene>